<name>A0A5C5V731_9BACT</name>
<protein>
    <recommendedName>
        <fullName evidence="1">Methyltransferase type 11 domain-containing protein</fullName>
    </recommendedName>
</protein>
<dbReference type="SUPFAM" id="SSF53335">
    <property type="entry name" value="S-adenosyl-L-methionine-dependent methyltransferases"/>
    <property type="match status" value="1"/>
</dbReference>
<evidence type="ECO:0000313" key="3">
    <source>
        <dbReference type="Proteomes" id="UP000316714"/>
    </source>
</evidence>
<dbReference type="InterPro" id="IPR013216">
    <property type="entry name" value="Methyltransf_11"/>
</dbReference>
<keyword evidence="3" id="KW-1185">Reference proteome</keyword>
<accession>A0A5C5V731</accession>
<proteinExistence type="predicted"/>
<dbReference type="EMBL" id="SIHJ01000002">
    <property type="protein sequence ID" value="TWT33773.1"/>
    <property type="molecule type" value="Genomic_DNA"/>
</dbReference>
<reference evidence="2 3" key="1">
    <citation type="submission" date="2019-02" db="EMBL/GenBank/DDBJ databases">
        <title>Deep-cultivation of Planctomycetes and their phenomic and genomic characterization uncovers novel biology.</title>
        <authorList>
            <person name="Wiegand S."/>
            <person name="Jogler M."/>
            <person name="Boedeker C."/>
            <person name="Pinto D."/>
            <person name="Vollmers J."/>
            <person name="Rivas-Marin E."/>
            <person name="Kohn T."/>
            <person name="Peeters S.H."/>
            <person name="Heuer A."/>
            <person name="Rast P."/>
            <person name="Oberbeckmann S."/>
            <person name="Bunk B."/>
            <person name="Jeske O."/>
            <person name="Meyerdierks A."/>
            <person name="Storesund J.E."/>
            <person name="Kallscheuer N."/>
            <person name="Luecker S."/>
            <person name="Lage O.M."/>
            <person name="Pohl T."/>
            <person name="Merkel B.J."/>
            <person name="Hornburger P."/>
            <person name="Mueller R.-W."/>
            <person name="Bruemmer F."/>
            <person name="Labrenz M."/>
            <person name="Spormann A.M."/>
            <person name="Op Den Camp H."/>
            <person name="Overmann J."/>
            <person name="Amann R."/>
            <person name="Jetten M.S.M."/>
            <person name="Mascher T."/>
            <person name="Medema M.H."/>
            <person name="Devos D.P."/>
            <person name="Kaster A.-K."/>
            <person name="Ovreas L."/>
            <person name="Rohde M."/>
            <person name="Galperin M.Y."/>
            <person name="Jogler C."/>
        </authorList>
    </citation>
    <scope>NUCLEOTIDE SEQUENCE [LARGE SCALE GENOMIC DNA]</scope>
    <source>
        <strain evidence="2 3">KOR34</strain>
    </source>
</reference>
<dbReference type="Proteomes" id="UP000316714">
    <property type="component" value="Unassembled WGS sequence"/>
</dbReference>
<dbReference type="InterPro" id="IPR029063">
    <property type="entry name" value="SAM-dependent_MTases_sf"/>
</dbReference>
<comment type="caution">
    <text evidence="2">The sequence shown here is derived from an EMBL/GenBank/DDBJ whole genome shotgun (WGS) entry which is preliminary data.</text>
</comment>
<feature type="domain" description="Methyltransferase type 11" evidence="1">
    <location>
        <begin position="44"/>
        <end position="134"/>
    </location>
</feature>
<sequence length="245" mass="28070">MLASKYAEILQAYRRGDSRHVVFRKLVECDLTANRGGQKPVTLLDIGCGAGFDKSHASQLELAKMCDEFWGVEPDESVLPPACFDRVYRDCFESVDIPKDSVDVAYAVMVLEHVSDPSAFWHKVRGVLRTGGVFWGFTVNSRHAFALASSVLGRLRLKDWYLDSLRGSRGVERYENYRTYYRCNTPEHIQRHAAGFECIECDTLHRVGQLDYYIPSYMRWVSHAWDRHTIRSSRPGSVLVVRAQK</sequence>
<dbReference type="GO" id="GO:0008757">
    <property type="term" value="F:S-adenosylmethionine-dependent methyltransferase activity"/>
    <property type="evidence" value="ECO:0007669"/>
    <property type="project" value="InterPro"/>
</dbReference>
<dbReference type="CDD" id="cd02440">
    <property type="entry name" value="AdoMet_MTases"/>
    <property type="match status" value="1"/>
</dbReference>
<dbReference type="RefSeq" id="WP_390620793.1">
    <property type="nucleotide sequence ID" value="NZ_SIHJ01000002.1"/>
</dbReference>
<evidence type="ECO:0000259" key="1">
    <source>
        <dbReference type="Pfam" id="PF08241"/>
    </source>
</evidence>
<evidence type="ECO:0000313" key="2">
    <source>
        <dbReference type="EMBL" id="TWT33773.1"/>
    </source>
</evidence>
<gene>
    <name evidence="2" type="ORF">KOR34_36070</name>
</gene>
<dbReference type="AlphaFoldDB" id="A0A5C5V731"/>
<organism evidence="2 3">
    <name type="scientific">Posidoniimonas corsicana</name>
    <dbReference type="NCBI Taxonomy" id="1938618"/>
    <lineage>
        <taxon>Bacteria</taxon>
        <taxon>Pseudomonadati</taxon>
        <taxon>Planctomycetota</taxon>
        <taxon>Planctomycetia</taxon>
        <taxon>Pirellulales</taxon>
        <taxon>Lacipirellulaceae</taxon>
        <taxon>Posidoniimonas</taxon>
    </lineage>
</organism>
<dbReference type="Pfam" id="PF08241">
    <property type="entry name" value="Methyltransf_11"/>
    <property type="match status" value="1"/>
</dbReference>
<dbReference type="Gene3D" id="3.40.50.150">
    <property type="entry name" value="Vaccinia Virus protein VP39"/>
    <property type="match status" value="1"/>
</dbReference>